<dbReference type="Proteomes" id="UP000202782">
    <property type="component" value="Segment"/>
</dbReference>
<organism evidence="1 2">
    <name type="scientific">Spodoptera litura granulovirus</name>
    <dbReference type="NCBI Taxonomy" id="359919"/>
    <lineage>
        <taxon>Viruses</taxon>
        <taxon>Viruses incertae sedis</taxon>
        <taxon>Naldaviricetes</taxon>
        <taxon>Lefavirales</taxon>
        <taxon>Baculoviridae</taxon>
        <taxon>Betabaculovirus</taxon>
        <taxon>Betabaculovirus spliturae</taxon>
    </lineage>
</organism>
<accession>A5IZK7</accession>
<reference evidence="1 2" key="1">
    <citation type="journal article" date="2008" name="J. Microbiol.">
        <title>Molecular and phylogenetic characterization of Spodoptera litura granulovirus.</title>
        <authorList>
            <person name="Wang Y."/>
            <person name="Choi J.Y."/>
            <person name="Roh J.Y."/>
            <person name="Woo S.D."/>
            <person name="Jin B.R."/>
            <person name="Je Y.H."/>
        </authorList>
    </citation>
    <scope>NUCLEOTIDE SEQUENCE [LARGE SCALE GENOMIC DNA]</scope>
    <source>
        <strain evidence="1">SlGV-K1</strain>
    </source>
</reference>
<name>A5IZK7_9BBAC</name>
<evidence type="ECO:0008006" key="3">
    <source>
        <dbReference type="Google" id="ProtNLM"/>
    </source>
</evidence>
<evidence type="ECO:0000313" key="1">
    <source>
        <dbReference type="EMBL" id="ABQ51948.1"/>
    </source>
</evidence>
<evidence type="ECO:0000313" key="2">
    <source>
        <dbReference type="Proteomes" id="UP000202782"/>
    </source>
</evidence>
<dbReference type="RefSeq" id="YP_001256956.1">
    <property type="nucleotide sequence ID" value="NC_009503.1"/>
</dbReference>
<dbReference type="EMBL" id="DQ288858">
    <property type="protein sequence ID" value="ABQ51948.1"/>
    <property type="molecule type" value="Genomic_DNA"/>
</dbReference>
<keyword evidence="2" id="KW-1185">Reference proteome</keyword>
<dbReference type="KEGG" id="vg:5184177"/>
<proteinExistence type="predicted"/>
<dbReference type="OrthoDB" id="13866at10239"/>
<dbReference type="GeneID" id="5184177"/>
<sequence length="189" mass="22140">MTTTLSMYFDENNVYYNFDELLALMLKFNFERVDKKFLRPDSVRIKGANEQVYVTDGLDIDVRVLLSDECYVNFDSVFEIIDHNLIMHDKYNFEQTFIRLTGRVVQCPHPWQKKYFDLLQSRVTASFSVYFKVLEQYMLQQQPAADKIGDNVRRLVRIGQDLMSSNSPNDLVTAYSSFDKATALLLNQL</sequence>
<gene>
    <name evidence="1" type="primary">orf5</name>
    <name evidence="1" type="ORF">SlGVgp005</name>
</gene>
<protein>
    <recommendedName>
        <fullName evidence="3">DUF2357 domain-containing protein</fullName>
    </recommendedName>
</protein>